<dbReference type="OrthoDB" id="6215212at2"/>
<feature type="region of interest" description="Disordered" evidence="1">
    <location>
        <begin position="48"/>
        <end position="70"/>
    </location>
</feature>
<evidence type="ECO:0000313" key="2">
    <source>
        <dbReference type="EMBL" id="KGJ96016.1"/>
    </source>
</evidence>
<dbReference type="AlphaFoldDB" id="A0A099KZH5"/>
<evidence type="ECO:0000256" key="1">
    <source>
        <dbReference type="SAM" id="MobiDB-lite"/>
    </source>
</evidence>
<dbReference type="EMBL" id="JQEC01000013">
    <property type="protein sequence ID" value="KGJ96016.1"/>
    <property type="molecule type" value="Genomic_DNA"/>
</dbReference>
<dbReference type="PATRIC" id="fig|28229.3.peg.1367"/>
<proteinExistence type="predicted"/>
<accession>A0A099KZH5</accession>
<dbReference type="RefSeq" id="WP_033081471.1">
    <property type="nucleotide sequence ID" value="NZ_JQEC01000013.1"/>
</dbReference>
<feature type="compositionally biased region" description="Basic and acidic residues" evidence="1">
    <location>
        <begin position="48"/>
        <end position="67"/>
    </location>
</feature>
<comment type="caution">
    <text evidence="2">The sequence shown here is derived from an EMBL/GenBank/DDBJ whole genome shotgun (WGS) entry which is preliminary data.</text>
</comment>
<protein>
    <submittedName>
        <fullName evidence="2">Uncharacterized protein</fullName>
    </submittedName>
</protein>
<dbReference type="Proteomes" id="UP000029868">
    <property type="component" value="Unassembled WGS sequence"/>
</dbReference>
<organism evidence="2 3">
    <name type="scientific">Colwellia psychrerythraea</name>
    <name type="common">Vibrio psychroerythus</name>
    <dbReference type="NCBI Taxonomy" id="28229"/>
    <lineage>
        <taxon>Bacteria</taxon>
        <taxon>Pseudomonadati</taxon>
        <taxon>Pseudomonadota</taxon>
        <taxon>Gammaproteobacteria</taxon>
        <taxon>Alteromonadales</taxon>
        <taxon>Colwelliaceae</taxon>
        <taxon>Colwellia</taxon>
    </lineage>
</organism>
<sequence length="124" mass="13856">MSQCIEIAVFEVAKSNLERLLEVSETLFAEINAVQDNILAHQISTKIDLSKESSEEAPAERTEKSTAESEEDLGEVCWHLTWANTQAVQASKSMWSTYSSSAEIERLVGKKLYYGHFAAVITKQ</sequence>
<evidence type="ECO:0000313" key="3">
    <source>
        <dbReference type="Proteomes" id="UP000029868"/>
    </source>
</evidence>
<reference evidence="2 3" key="1">
    <citation type="submission" date="2014-08" db="EMBL/GenBank/DDBJ databases">
        <title>Genomic and Phenotypic Diversity of Colwellia psychrerythraea strains from Disparate Marine Basins.</title>
        <authorList>
            <person name="Techtmann S.M."/>
            <person name="Stelling S.C."/>
            <person name="Utturkar S.M."/>
            <person name="Alshibli N."/>
            <person name="Harris A."/>
            <person name="Brown S.D."/>
            <person name="Hazen T.C."/>
        </authorList>
    </citation>
    <scope>NUCLEOTIDE SEQUENCE [LARGE SCALE GENOMIC DNA]</scope>
    <source>
        <strain evidence="2 3">GAB14E</strain>
    </source>
</reference>
<name>A0A099KZH5_COLPS</name>
<gene>
    <name evidence="2" type="ORF">GAB14E_1767</name>
</gene>